<dbReference type="Pfam" id="PF02301">
    <property type="entry name" value="HORMA"/>
    <property type="match status" value="1"/>
</dbReference>
<dbReference type="InterPro" id="IPR045091">
    <property type="entry name" value="Mad2-like"/>
</dbReference>
<dbReference type="InterPro" id="IPR003511">
    <property type="entry name" value="HORMA_dom"/>
</dbReference>
<dbReference type="PROSITE" id="PS50815">
    <property type="entry name" value="HORMA"/>
    <property type="match status" value="1"/>
</dbReference>
<feature type="domain" description="HORMA" evidence="1">
    <location>
        <begin position="9"/>
        <end position="187"/>
    </location>
</feature>
<keyword evidence="3" id="KW-1185">Reference proteome</keyword>
<proteinExistence type="predicted"/>
<accession>A0AAV7JCD4</accession>
<reference evidence="2 3" key="1">
    <citation type="journal article" date="2023" name="BMC Biol.">
        <title>The compact genome of the sponge Oopsacas minuta (Hexactinellida) is lacking key metazoan core genes.</title>
        <authorList>
            <person name="Santini S."/>
            <person name="Schenkelaars Q."/>
            <person name="Jourda C."/>
            <person name="Duchesne M."/>
            <person name="Belahbib H."/>
            <person name="Rocher C."/>
            <person name="Selva M."/>
            <person name="Riesgo A."/>
            <person name="Vervoort M."/>
            <person name="Leys S.P."/>
            <person name="Kodjabachian L."/>
            <person name="Le Bivic A."/>
            <person name="Borchiellini C."/>
            <person name="Claverie J.M."/>
            <person name="Renard E."/>
        </authorList>
    </citation>
    <scope>NUCLEOTIDE SEQUENCE [LARGE SCALE GENOMIC DNA]</scope>
    <source>
        <strain evidence="2">SPO-2</strain>
    </source>
</reference>
<dbReference type="InterPro" id="IPR036570">
    <property type="entry name" value="HORMA_dom_sf"/>
</dbReference>
<dbReference type="EMBL" id="JAKMXF010000354">
    <property type="protein sequence ID" value="KAI6646442.1"/>
    <property type="molecule type" value="Genomic_DNA"/>
</dbReference>
<gene>
    <name evidence="2" type="ORF">LOD99_12563</name>
</gene>
<evidence type="ECO:0000313" key="3">
    <source>
        <dbReference type="Proteomes" id="UP001165289"/>
    </source>
</evidence>
<sequence length="194" mass="22153">MSMQVFSVSGSNQQMLTYLELCICHILKLRSVLPESSFYNENYLEMVVSKLSDSFDKNFLDDAISVLRGWIQSKHVHCIELILYESLNESIVEKWDFSLDYTDKQVSIRNTENSISAAFKDIELKTQLCMLQLPSKLSYDIIFKVNESATLEKSLKQTTVMDNSTSDLTEVPFGNIITSSHTLKQSCFTAMDTQ</sequence>
<organism evidence="2 3">
    <name type="scientific">Oopsacas minuta</name>
    <dbReference type="NCBI Taxonomy" id="111878"/>
    <lineage>
        <taxon>Eukaryota</taxon>
        <taxon>Metazoa</taxon>
        <taxon>Porifera</taxon>
        <taxon>Hexactinellida</taxon>
        <taxon>Hexasterophora</taxon>
        <taxon>Lyssacinosida</taxon>
        <taxon>Leucopsacidae</taxon>
        <taxon>Oopsacas</taxon>
    </lineage>
</organism>
<dbReference type="Gene3D" id="3.30.900.10">
    <property type="entry name" value="HORMA domain"/>
    <property type="match status" value="1"/>
</dbReference>
<comment type="caution">
    <text evidence="2">The sequence shown here is derived from an EMBL/GenBank/DDBJ whole genome shotgun (WGS) entry which is preliminary data.</text>
</comment>
<name>A0AAV7JCD4_9METZ</name>
<dbReference type="SUPFAM" id="SSF56019">
    <property type="entry name" value="The spindle assembly checkpoint protein mad2"/>
    <property type="match status" value="1"/>
</dbReference>
<protein>
    <submittedName>
        <fullName evidence="2">Mitotic spindle assembly checkpoint protein MAD2A</fullName>
    </submittedName>
</protein>
<dbReference type="AlphaFoldDB" id="A0AAV7JCD4"/>
<dbReference type="PANTHER" id="PTHR11842">
    <property type="entry name" value="MITOTIC SPINDLE ASSEMBLY CHECKPOINT PROTEIN MAD2"/>
    <property type="match status" value="1"/>
</dbReference>
<dbReference type="Proteomes" id="UP001165289">
    <property type="component" value="Unassembled WGS sequence"/>
</dbReference>
<evidence type="ECO:0000313" key="2">
    <source>
        <dbReference type="EMBL" id="KAI6646442.1"/>
    </source>
</evidence>
<evidence type="ECO:0000259" key="1">
    <source>
        <dbReference type="PROSITE" id="PS50815"/>
    </source>
</evidence>